<accession>A0A6C0KC43</accession>
<dbReference type="Pfam" id="PF00929">
    <property type="entry name" value="RNase_T"/>
    <property type="match status" value="1"/>
</dbReference>
<dbReference type="GO" id="GO:0005829">
    <property type="term" value="C:cytosol"/>
    <property type="evidence" value="ECO:0007669"/>
    <property type="project" value="TreeGrafter"/>
</dbReference>
<protein>
    <recommendedName>
        <fullName evidence="1">Exonuclease domain-containing protein</fullName>
    </recommendedName>
</protein>
<sequence length="220" mass="25728">MALFIDTETSGLPDTRNLRWGVYPDYKDLAKYDSARIVQFSMLITDTKFKFEDVKDYIIKREDFEITNGNFHGITNEISDTVGVDFNIIAVEIFYKLLKKTTHIVAHNVGFDVGVIKAELHRRKLQYIIDELDKKTLLCTMKHMKPILKIINQYGNYKNPSLNEIYRFNFKKDVDNAHNSLYDVYNLHKVVEHMYKNKTLKYEIASVSDDSSVSNKEKPQ</sequence>
<dbReference type="AlphaFoldDB" id="A0A6C0KC43"/>
<dbReference type="InterPro" id="IPR036397">
    <property type="entry name" value="RNaseH_sf"/>
</dbReference>
<dbReference type="GO" id="GO:0045004">
    <property type="term" value="P:DNA replication proofreading"/>
    <property type="evidence" value="ECO:0007669"/>
    <property type="project" value="TreeGrafter"/>
</dbReference>
<dbReference type="CDD" id="cd06127">
    <property type="entry name" value="DEDDh"/>
    <property type="match status" value="1"/>
</dbReference>
<organism evidence="2">
    <name type="scientific">viral metagenome</name>
    <dbReference type="NCBI Taxonomy" id="1070528"/>
    <lineage>
        <taxon>unclassified sequences</taxon>
        <taxon>metagenomes</taxon>
        <taxon>organismal metagenomes</taxon>
    </lineage>
</organism>
<dbReference type="Gene3D" id="3.30.420.10">
    <property type="entry name" value="Ribonuclease H-like superfamily/Ribonuclease H"/>
    <property type="match status" value="1"/>
</dbReference>
<dbReference type="GO" id="GO:0003676">
    <property type="term" value="F:nucleic acid binding"/>
    <property type="evidence" value="ECO:0007669"/>
    <property type="project" value="InterPro"/>
</dbReference>
<dbReference type="SUPFAM" id="SSF53098">
    <property type="entry name" value="Ribonuclease H-like"/>
    <property type="match status" value="1"/>
</dbReference>
<dbReference type="InterPro" id="IPR012337">
    <property type="entry name" value="RNaseH-like_sf"/>
</dbReference>
<reference evidence="2" key="1">
    <citation type="journal article" date="2020" name="Nature">
        <title>Giant virus diversity and host interactions through global metagenomics.</title>
        <authorList>
            <person name="Schulz F."/>
            <person name="Roux S."/>
            <person name="Paez-Espino D."/>
            <person name="Jungbluth S."/>
            <person name="Walsh D.A."/>
            <person name="Denef V.J."/>
            <person name="McMahon K.D."/>
            <person name="Konstantinidis K.T."/>
            <person name="Eloe-Fadrosh E.A."/>
            <person name="Kyrpides N.C."/>
            <person name="Woyke T."/>
        </authorList>
    </citation>
    <scope>NUCLEOTIDE SEQUENCE</scope>
    <source>
        <strain evidence="2">GVMAG-S-1101178-73</strain>
    </source>
</reference>
<evidence type="ECO:0000313" key="2">
    <source>
        <dbReference type="EMBL" id="QHU13754.1"/>
    </source>
</evidence>
<name>A0A6C0KC43_9ZZZZ</name>
<evidence type="ECO:0000259" key="1">
    <source>
        <dbReference type="SMART" id="SM00479"/>
    </source>
</evidence>
<dbReference type="GO" id="GO:0008408">
    <property type="term" value="F:3'-5' exonuclease activity"/>
    <property type="evidence" value="ECO:0007669"/>
    <property type="project" value="TreeGrafter"/>
</dbReference>
<dbReference type="InterPro" id="IPR013520">
    <property type="entry name" value="Ribonucl_H"/>
</dbReference>
<dbReference type="PANTHER" id="PTHR30231:SF41">
    <property type="entry name" value="DNA POLYMERASE III SUBUNIT EPSILON"/>
    <property type="match status" value="1"/>
</dbReference>
<feature type="domain" description="Exonuclease" evidence="1">
    <location>
        <begin position="1"/>
        <end position="200"/>
    </location>
</feature>
<dbReference type="EMBL" id="MN740825">
    <property type="protein sequence ID" value="QHU13754.1"/>
    <property type="molecule type" value="Genomic_DNA"/>
</dbReference>
<dbReference type="PANTHER" id="PTHR30231">
    <property type="entry name" value="DNA POLYMERASE III SUBUNIT EPSILON"/>
    <property type="match status" value="1"/>
</dbReference>
<proteinExistence type="predicted"/>
<dbReference type="SMART" id="SM00479">
    <property type="entry name" value="EXOIII"/>
    <property type="match status" value="1"/>
</dbReference>